<evidence type="ECO:0000256" key="4">
    <source>
        <dbReference type="ARBA" id="ARBA00022777"/>
    </source>
</evidence>
<dbReference type="GO" id="GO:0004708">
    <property type="term" value="F:MAP kinase kinase activity"/>
    <property type="evidence" value="ECO:0007669"/>
    <property type="project" value="UniProtKB-EC"/>
</dbReference>
<keyword evidence="2" id="KW-0808">Transferase</keyword>
<dbReference type="GO" id="GO:0004674">
    <property type="term" value="F:protein serine/threonine kinase activity"/>
    <property type="evidence" value="ECO:0007669"/>
    <property type="project" value="UniProtKB-KW"/>
</dbReference>
<evidence type="ECO:0000256" key="2">
    <source>
        <dbReference type="ARBA" id="ARBA00022679"/>
    </source>
</evidence>
<evidence type="ECO:0000256" key="6">
    <source>
        <dbReference type="ARBA" id="ARBA00038035"/>
    </source>
</evidence>
<dbReference type="InterPro" id="IPR000719">
    <property type="entry name" value="Prot_kinase_dom"/>
</dbReference>
<dbReference type="EC" id="2.7.12.2" evidence="7"/>
<evidence type="ECO:0000256" key="7">
    <source>
        <dbReference type="ARBA" id="ARBA00038999"/>
    </source>
</evidence>
<keyword evidence="5" id="KW-0067">ATP-binding</keyword>
<evidence type="ECO:0000256" key="5">
    <source>
        <dbReference type="ARBA" id="ARBA00022840"/>
    </source>
</evidence>
<evidence type="ECO:0000313" key="9">
    <source>
        <dbReference type="EMBL" id="AAN64331.1"/>
    </source>
</evidence>
<feature type="non-terminal residue" evidence="9">
    <location>
        <position position="1"/>
    </location>
</feature>
<dbReference type="PROSITE" id="PS50011">
    <property type="entry name" value="PROTEIN_KINASE_DOM"/>
    <property type="match status" value="1"/>
</dbReference>
<dbReference type="InterPro" id="IPR011009">
    <property type="entry name" value="Kinase-like_dom_sf"/>
</dbReference>
<dbReference type="Gene3D" id="1.10.510.10">
    <property type="entry name" value="Transferase(Phosphotransferase) domain 1"/>
    <property type="match status" value="1"/>
</dbReference>
<dbReference type="Pfam" id="PF00069">
    <property type="entry name" value="Pkinase"/>
    <property type="match status" value="1"/>
</dbReference>
<dbReference type="EMBL" id="AY147853">
    <property type="protein sequence ID" value="AAN64331.1"/>
    <property type="molecule type" value="mRNA"/>
</dbReference>
<protein>
    <recommendedName>
        <fullName evidence="7">mitogen-activated protein kinase kinase</fullName>
        <ecNumber evidence="7">2.7.12.2</ecNumber>
    </recommendedName>
</protein>
<evidence type="ECO:0000256" key="1">
    <source>
        <dbReference type="ARBA" id="ARBA00022527"/>
    </source>
</evidence>
<dbReference type="SUPFAM" id="SSF56112">
    <property type="entry name" value="Protein kinase-like (PK-like)"/>
    <property type="match status" value="1"/>
</dbReference>
<feature type="domain" description="Protein kinase" evidence="8">
    <location>
        <begin position="1"/>
        <end position="116"/>
    </location>
</feature>
<dbReference type="PANTHER" id="PTHR48013:SF32">
    <property type="entry name" value="MITOGEN-ACTIVATED PROTEIN KINASE KINASE 2-LIKE"/>
    <property type="match status" value="1"/>
</dbReference>
<keyword evidence="3" id="KW-0547">Nucleotide-binding</keyword>
<keyword evidence="1" id="KW-0723">Serine/threonine-protein kinase</keyword>
<evidence type="ECO:0000259" key="8">
    <source>
        <dbReference type="PROSITE" id="PS50011"/>
    </source>
</evidence>
<accession>Q8H1L2</accession>
<feature type="non-terminal residue" evidence="9">
    <location>
        <position position="116"/>
    </location>
</feature>
<sequence length="116" mass="13185">FAVHGWLRSSLWFHKASEHPFQSPTLYPICKQVWKGLDVLYIIQSASYSQDLNPSNMLILHMGEVKISISFGVGPSTMLFLLPPSHFTGTYNYMAPERISGQKHGYMSDIWRLGPV</sequence>
<reference evidence="9" key="1">
    <citation type="submission" date="2002-09" db="EMBL/GenBank/DDBJ databases">
        <title>Cloning and Characterization of Salinity Induced Map Kinase Genes From Pennisetum.</title>
        <authorList>
            <person name="Sanan-Mishra N."/>
            <person name="Tuteja N."/>
        </authorList>
    </citation>
    <scope>NUCLEOTIDE SEQUENCE</scope>
</reference>
<dbReference type="PANTHER" id="PTHR48013">
    <property type="entry name" value="DUAL SPECIFICITY MITOGEN-ACTIVATED PROTEIN KINASE KINASE 5-RELATED"/>
    <property type="match status" value="1"/>
</dbReference>
<dbReference type="GO" id="GO:0005524">
    <property type="term" value="F:ATP binding"/>
    <property type="evidence" value="ECO:0007669"/>
    <property type="project" value="UniProtKB-KW"/>
</dbReference>
<evidence type="ECO:0000256" key="3">
    <source>
        <dbReference type="ARBA" id="ARBA00022741"/>
    </source>
</evidence>
<name>Q8H1L2_CENAM</name>
<organism evidence="9">
    <name type="scientific">Cenchrus americanus</name>
    <name type="common">Pearl millet</name>
    <name type="synonym">Pennisetum glaucum</name>
    <dbReference type="NCBI Taxonomy" id="4543"/>
    <lineage>
        <taxon>Eukaryota</taxon>
        <taxon>Viridiplantae</taxon>
        <taxon>Streptophyta</taxon>
        <taxon>Embryophyta</taxon>
        <taxon>Tracheophyta</taxon>
        <taxon>Spermatophyta</taxon>
        <taxon>Magnoliopsida</taxon>
        <taxon>Liliopsida</taxon>
        <taxon>Poales</taxon>
        <taxon>Poaceae</taxon>
        <taxon>PACMAD clade</taxon>
        <taxon>Panicoideae</taxon>
        <taxon>Panicodae</taxon>
        <taxon>Paniceae</taxon>
        <taxon>Cenchrinae</taxon>
        <taxon>Cenchrus</taxon>
    </lineage>
</organism>
<proteinExistence type="evidence at transcript level"/>
<comment type="similarity">
    <text evidence="6">Belongs to the protein kinase superfamily. STE Ser/Thr protein kinase family. MAP kinase kinase subfamily.</text>
</comment>
<dbReference type="AlphaFoldDB" id="Q8H1L2"/>
<keyword evidence="4 9" id="KW-0418">Kinase</keyword>